<dbReference type="OrthoDB" id="9806925at2"/>
<dbReference type="HAMAP" id="MF_01966">
    <property type="entry name" value="NADHX_epimerase"/>
    <property type="match status" value="1"/>
</dbReference>
<comment type="cofactor">
    <cofactor evidence="17">
        <name>Mg(2+)</name>
        <dbReference type="ChEBI" id="CHEBI:18420"/>
    </cofactor>
</comment>
<dbReference type="Pfam" id="PF03853">
    <property type="entry name" value="YjeF_N"/>
    <property type="match status" value="1"/>
</dbReference>
<keyword evidence="13" id="KW-0511">Multifunctional enzyme</keyword>
<comment type="caution">
    <text evidence="18">Lacks conserved residue(s) required for the propagation of feature annotation.</text>
</comment>
<dbReference type="Gene3D" id="3.40.1190.20">
    <property type="match status" value="1"/>
</dbReference>
<evidence type="ECO:0000256" key="6">
    <source>
        <dbReference type="ARBA" id="ARBA00022741"/>
    </source>
</evidence>
<keyword evidence="5 18" id="KW-0479">Metal-binding</keyword>
<keyword evidence="8 17" id="KW-0521">NADP</keyword>
<dbReference type="EMBL" id="FNAF01000001">
    <property type="protein sequence ID" value="SDD13554.1"/>
    <property type="molecule type" value="Genomic_DNA"/>
</dbReference>
<comment type="catalytic activity">
    <reaction evidence="16 17 19">
        <text>(6S)-NADPHX + ADP = AMP + phosphate + NADPH + H(+)</text>
        <dbReference type="Rhea" id="RHEA:32235"/>
        <dbReference type="ChEBI" id="CHEBI:15378"/>
        <dbReference type="ChEBI" id="CHEBI:43474"/>
        <dbReference type="ChEBI" id="CHEBI:57783"/>
        <dbReference type="ChEBI" id="CHEBI:64076"/>
        <dbReference type="ChEBI" id="CHEBI:456215"/>
        <dbReference type="ChEBI" id="CHEBI:456216"/>
        <dbReference type="EC" id="4.2.1.136"/>
    </reaction>
</comment>
<comment type="catalytic activity">
    <reaction evidence="1 18 19">
        <text>(6R)-NADHX = (6S)-NADHX</text>
        <dbReference type="Rhea" id="RHEA:32215"/>
        <dbReference type="ChEBI" id="CHEBI:64074"/>
        <dbReference type="ChEBI" id="CHEBI:64075"/>
        <dbReference type="EC" id="5.1.99.6"/>
    </reaction>
</comment>
<keyword evidence="23" id="KW-1185">Reference proteome</keyword>
<feature type="binding site" evidence="18">
    <location>
        <begin position="59"/>
        <end position="63"/>
    </location>
    <ligand>
        <name>(6S)-NADPHX</name>
        <dbReference type="ChEBI" id="CHEBI:64076"/>
    </ligand>
</feature>
<evidence type="ECO:0000259" key="21">
    <source>
        <dbReference type="PROSITE" id="PS51385"/>
    </source>
</evidence>
<evidence type="ECO:0000256" key="2">
    <source>
        <dbReference type="ARBA" id="ARBA00000909"/>
    </source>
</evidence>
<evidence type="ECO:0000256" key="8">
    <source>
        <dbReference type="ARBA" id="ARBA00022857"/>
    </source>
</evidence>
<comment type="function">
    <text evidence="17">Catalyzes the dehydration of the S-form of NAD(P)HX at the expense of ADP, which is converted to AMP. Together with NAD(P)HX epimerase, which catalyzes the epimerization of the S- and R-forms, the enzyme allows the repair of both epimers of NAD(P)HX, a damaged form of NAD(P)H that is a result of enzymatic or heat-dependent hydration.</text>
</comment>
<comment type="catalytic activity">
    <reaction evidence="15 17 19">
        <text>(6S)-NADHX + ADP = AMP + phosphate + NADH + H(+)</text>
        <dbReference type="Rhea" id="RHEA:32223"/>
        <dbReference type="ChEBI" id="CHEBI:15378"/>
        <dbReference type="ChEBI" id="CHEBI:43474"/>
        <dbReference type="ChEBI" id="CHEBI:57945"/>
        <dbReference type="ChEBI" id="CHEBI:64074"/>
        <dbReference type="ChEBI" id="CHEBI:456215"/>
        <dbReference type="ChEBI" id="CHEBI:456216"/>
        <dbReference type="EC" id="4.2.1.136"/>
    </reaction>
</comment>
<dbReference type="NCBIfam" id="TIGR00196">
    <property type="entry name" value="yjeF_cterm"/>
    <property type="match status" value="1"/>
</dbReference>
<dbReference type="SUPFAM" id="SSF64153">
    <property type="entry name" value="YjeF N-terminal domain-like"/>
    <property type="match status" value="1"/>
</dbReference>
<gene>
    <name evidence="17" type="primary">nnrD</name>
    <name evidence="18" type="synonym">nnrE</name>
    <name evidence="22" type="ORF">SAMN04489866_101270</name>
</gene>
<dbReference type="GO" id="GO:0046496">
    <property type="term" value="P:nicotinamide nucleotide metabolic process"/>
    <property type="evidence" value="ECO:0007669"/>
    <property type="project" value="UniProtKB-UniRule"/>
</dbReference>
<feature type="binding site" evidence="17">
    <location>
        <position position="331"/>
    </location>
    <ligand>
        <name>(6S)-NADPHX</name>
        <dbReference type="ChEBI" id="CHEBI:64076"/>
    </ligand>
</feature>
<feature type="binding site" evidence="17">
    <location>
        <position position="268"/>
    </location>
    <ligand>
        <name>(6S)-NADPHX</name>
        <dbReference type="ChEBI" id="CHEBI:64076"/>
    </ligand>
</feature>
<comment type="similarity">
    <text evidence="17">Belongs to the NnrD/CARKD family.</text>
</comment>
<dbReference type="InterPro" id="IPR029056">
    <property type="entry name" value="Ribokinase-like"/>
</dbReference>
<evidence type="ECO:0000256" key="4">
    <source>
        <dbReference type="ARBA" id="ARBA00009524"/>
    </source>
</evidence>
<dbReference type="EC" id="5.1.99.6" evidence="19"/>
<dbReference type="HAMAP" id="MF_01965">
    <property type="entry name" value="NADHX_dehydratase"/>
    <property type="match status" value="1"/>
</dbReference>
<keyword evidence="9 18" id="KW-0630">Potassium</keyword>
<evidence type="ECO:0000256" key="19">
    <source>
        <dbReference type="PIRNR" id="PIRNR017184"/>
    </source>
</evidence>
<evidence type="ECO:0000256" key="17">
    <source>
        <dbReference type="HAMAP-Rule" id="MF_01965"/>
    </source>
</evidence>
<evidence type="ECO:0000256" key="7">
    <source>
        <dbReference type="ARBA" id="ARBA00022840"/>
    </source>
</evidence>
<dbReference type="SUPFAM" id="SSF53613">
    <property type="entry name" value="Ribokinase-like"/>
    <property type="match status" value="1"/>
</dbReference>
<dbReference type="EC" id="4.2.1.136" evidence="19"/>
<feature type="binding site" evidence="17">
    <location>
        <position position="449"/>
    </location>
    <ligand>
        <name>(6S)-NADPHX</name>
        <dbReference type="ChEBI" id="CHEBI:64076"/>
    </ligand>
</feature>
<dbReference type="GO" id="GO:0052855">
    <property type="term" value="F:ADP-dependent NAD(P)H-hydrate dehydratase activity"/>
    <property type="evidence" value="ECO:0007669"/>
    <property type="project" value="UniProtKB-UniRule"/>
</dbReference>
<evidence type="ECO:0000256" key="10">
    <source>
        <dbReference type="ARBA" id="ARBA00023027"/>
    </source>
</evidence>
<dbReference type="PIRSF" id="PIRSF017184">
    <property type="entry name" value="Nnr"/>
    <property type="match status" value="1"/>
</dbReference>
<name>A0A1G6SA62_PEPNI</name>
<accession>A0A1G6SA62</accession>
<evidence type="ECO:0000256" key="9">
    <source>
        <dbReference type="ARBA" id="ARBA00022958"/>
    </source>
</evidence>
<comment type="similarity">
    <text evidence="18">Belongs to the NnrE/AIBP family.</text>
</comment>
<evidence type="ECO:0000256" key="16">
    <source>
        <dbReference type="ARBA" id="ARBA00049209"/>
    </source>
</evidence>
<dbReference type="InterPro" id="IPR004443">
    <property type="entry name" value="YjeF_N_dom"/>
</dbReference>
<feature type="binding site" evidence="18">
    <location>
        <begin position="137"/>
        <end position="143"/>
    </location>
    <ligand>
        <name>(6S)-NADPHX</name>
        <dbReference type="ChEBI" id="CHEBI:64076"/>
    </ligand>
</feature>
<dbReference type="GO" id="GO:0052856">
    <property type="term" value="F:NAD(P)HX epimerase activity"/>
    <property type="evidence" value="ECO:0007669"/>
    <property type="project" value="UniProtKB-UniRule"/>
</dbReference>
<keyword evidence="10 17" id="KW-0520">NAD</keyword>
<keyword evidence="6 17" id="KW-0547">Nucleotide-binding</keyword>
<evidence type="ECO:0000256" key="14">
    <source>
        <dbReference type="ARBA" id="ARBA00025153"/>
    </source>
</evidence>
<evidence type="ECO:0000259" key="20">
    <source>
        <dbReference type="PROSITE" id="PS51383"/>
    </source>
</evidence>
<dbReference type="InterPro" id="IPR036652">
    <property type="entry name" value="YjeF_N_dom_sf"/>
</dbReference>
<dbReference type="CDD" id="cd01171">
    <property type="entry name" value="YXKO-related"/>
    <property type="match status" value="1"/>
</dbReference>
<feature type="binding site" evidence="18">
    <location>
        <position position="166"/>
    </location>
    <ligand>
        <name>(6S)-NADPHX</name>
        <dbReference type="ChEBI" id="CHEBI:64076"/>
    </ligand>
</feature>
<dbReference type="PROSITE" id="PS01049">
    <property type="entry name" value="YJEF_C_1"/>
    <property type="match status" value="1"/>
</dbReference>
<organism evidence="22 23">
    <name type="scientific">Peptococcus niger</name>
    <dbReference type="NCBI Taxonomy" id="2741"/>
    <lineage>
        <taxon>Bacteria</taxon>
        <taxon>Bacillati</taxon>
        <taxon>Bacillota</taxon>
        <taxon>Clostridia</taxon>
        <taxon>Eubacteriales</taxon>
        <taxon>Peptococcaceae</taxon>
        <taxon>Peptococcus</taxon>
    </lineage>
</organism>
<feature type="binding site" evidence="17">
    <location>
        <position position="383"/>
    </location>
    <ligand>
        <name>(6S)-NADPHX</name>
        <dbReference type="ChEBI" id="CHEBI:64076"/>
    </ligand>
</feature>
<proteinExistence type="inferred from homology"/>
<evidence type="ECO:0000256" key="15">
    <source>
        <dbReference type="ARBA" id="ARBA00048238"/>
    </source>
</evidence>
<feature type="binding site" evidence="18">
    <location>
        <position position="60"/>
    </location>
    <ligand>
        <name>K(+)</name>
        <dbReference type="ChEBI" id="CHEBI:29103"/>
    </ligand>
</feature>
<protein>
    <recommendedName>
        <fullName evidence="19">Bifunctional NAD(P)H-hydrate repair enzyme</fullName>
    </recommendedName>
    <alternativeName>
        <fullName evidence="19">Nicotinamide nucleotide repair protein</fullName>
    </alternativeName>
    <domain>
        <recommendedName>
            <fullName evidence="19">ADP-dependent (S)-NAD(P)H-hydrate dehydratase</fullName>
            <ecNumber evidence="19">4.2.1.136</ecNumber>
        </recommendedName>
        <alternativeName>
            <fullName evidence="19">ADP-dependent NAD(P)HX dehydratase</fullName>
        </alternativeName>
    </domain>
    <domain>
        <recommendedName>
            <fullName evidence="19">NAD(P)H-hydrate epimerase</fullName>
            <ecNumber evidence="19">5.1.99.6</ecNumber>
        </recommendedName>
    </domain>
</protein>
<keyword evidence="11 18" id="KW-0413">Isomerase</keyword>
<evidence type="ECO:0000313" key="23">
    <source>
        <dbReference type="Proteomes" id="UP000198995"/>
    </source>
</evidence>
<comment type="subunit">
    <text evidence="17">Homotetramer.</text>
</comment>
<comment type="similarity">
    <text evidence="4 19">In the C-terminal section; belongs to the NnrD/CARKD family.</text>
</comment>
<dbReference type="STRING" id="2741.SAMN04489866_101270"/>
<evidence type="ECO:0000256" key="11">
    <source>
        <dbReference type="ARBA" id="ARBA00023235"/>
    </source>
</evidence>
<evidence type="ECO:0000256" key="12">
    <source>
        <dbReference type="ARBA" id="ARBA00023239"/>
    </source>
</evidence>
<feature type="domain" description="YjeF C-terminal" evidence="20">
    <location>
        <begin position="233"/>
        <end position="508"/>
    </location>
</feature>
<dbReference type="RefSeq" id="WP_091790948.1">
    <property type="nucleotide sequence ID" value="NZ_FNAF01000001.1"/>
</dbReference>
<comment type="catalytic activity">
    <reaction evidence="2 18 19">
        <text>(6R)-NADPHX = (6S)-NADPHX</text>
        <dbReference type="Rhea" id="RHEA:32227"/>
        <dbReference type="ChEBI" id="CHEBI:64076"/>
        <dbReference type="ChEBI" id="CHEBI:64077"/>
        <dbReference type="EC" id="5.1.99.6"/>
    </reaction>
</comment>
<comment type="cofactor">
    <cofactor evidence="18 19">
        <name>K(+)</name>
        <dbReference type="ChEBI" id="CHEBI:29103"/>
    </cofactor>
    <text evidence="18 19">Binds 1 potassium ion per subunit.</text>
</comment>
<dbReference type="InterPro" id="IPR017953">
    <property type="entry name" value="Carbohydrate_kinase_pred_CS"/>
</dbReference>
<keyword evidence="12 17" id="KW-0456">Lyase</keyword>
<dbReference type="PANTHER" id="PTHR12592:SF0">
    <property type="entry name" value="ATP-DEPENDENT (S)-NAD(P)H-HYDRATE DEHYDRATASE"/>
    <property type="match status" value="1"/>
</dbReference>
<dbReference type="GO" id="GO:0005524">
    <property type="term" value="F:ATP binding"/>
    <property type="evidence" value="ECO:0007669"/>
    <property type="project" value="UniProtKB-UniRule"/>
</dbReference>
<evidence type="ECO:0000313" key="22">
    <source>
        <dbReference type="EMBL" id="SDD13554.1"/>
    </source>
</evidence>
<evidence type="ECO:0000256" key="3">
    <source>
        <dbReference type="ARBA" id="ARBA00006001"/>
    </source>
</evidence>
<dbReference type="PROSITE" id="PS51385">
    <property type="entry name" value="YJEF_N"/>
    <property type="match status" value="1"/>
</dbReference>
<sequence length="509" mass="54888">MYLLNRQEMKELDARAINQWHFPSLILMENAARSVTEALFNTYPDLLDRRIMFLCGPGNNGGDGLAVARMLHLKGAKVAVYIINEASDKKTSQDHAVNRKIIDHLSVRVFDIQREAQLRLLKANINHSDLLIDAMFGVGLNRPVSPLVREVITIVNEREVPVVAIDCPSGLNCDNGQAEGAVLQCQHTFTLSVPKMGFFCGLGREVCGELQVLDIGIPEEVVASMDIQTTVLTQENLKKAFPKRPKDCHKHQFGHVGIIAGSLGMSGAAVLAAKAALRAGAGLVSVLVDKRVYHEVATVLPEAMVRPVQWPSSSAVDWLLERADVVLIGPGLGLDEAKEETLRYLLDHADIPLVIDADGLTLLARQPQTVLAEHTGEVILTPHPGEFRRLNPKEEGDDRSRLLMAKAYAAENGVTLVLKGFQTVVAAADGRSAVNGINTPALATAGSGDVLAGLVAAFVGQDRPCYEAAGLAVALHGQCGQRCAERFGENATLAGDLIDVIAEELRRGE</sequence>
<evidence type="ECO:0000256" key="1">
    <source>
        <dbReference type="ARBA" id="ARBA00000013"/>
    </source>
</evidence>
<comment type="similarity">
    <text evidence="3 19">In the N-terminal section; belongs to the NnrE/AIBP family.</text>
</comment>
<dbReference type="Gene3D" id="3.40.50.10260">
    <property type="entry name" value="YjeF N-terminal domain"/>
    <property type="match status" value="1"/>
</dbReference>
<evidence type="ECO:0000256" key="5">
    <source>
        <dbReference type="ARBA" id="ARBA00022723"/>
    </source>
</evidence>
<feature type="binding site" evidence="18">
    <location>
        <position position="133"/>
    </location>
    <ligand>
        <name>K(+)</name>
        <dbReference type="ChEBI" id="CHEBI:29103"/>
    </ligand>
</feature>
<keyword evidence="7 17" id="KW-0067">ATP-binding</keyword>
<feature type="binding site" evidence="18">
    <location>
        <position position="169"/>
    </location>
    <ligand>
        <name>K(+)</name>
        <dbReference type="ChEBI" id="CHEBI:29103"/>
    </ligand>
</feature>
<dbReference type="PROSITE" id="PS51383">
    <property type="entry name" value="YJEF_C_3"/>
    <property type="match status" value="1"/>
</dbReference>
<feature type="binding site" evidence="17">
    <location>
        <position position="448"/>
    </location>
    <ligand>
        <name>AMP</name>
        <dbReference type="ChEBI" id="CHEBI:456215"/>
    </ligand>
</feature>
<comment type="function">
    <text evidence="14 19">Bifunctional enzyme that catalyzes the epimerization of the S- and R-forms of NAD(P)HX and the dehydration of the S-form of NAD(P)HX at the expense of ADP, which is converted to AMP. This allows the repair of both epimers of NAD(P)HX, a damaged form of NAD(P)H that is a result of enzymatic or heat-dependent hydration.</text>
</comment>
<reference evidence="22 23" key="1">
    <citation type="submission" date="2016-10" db="EMBL/GenBank/DDBJ databases">
        <authorList>
            <person name="de Groot N.N."/>
        </authorList>
    </citation>
    <scope>NUCLEOTIDE SEQUENCE [LARGE SCALE GENOMIC DNA]</scope>
    <source>
        <strain evidence="22 23">DSM 20475</strain>
    </source>
</reference>
<comment type="function">
    <text evidence="18">Catalyzes the epimerization of the S- and R-forms of NAD(P)HX, a damaged form of NAD(P)H that is a result of enzymatic or heat-dependent hydration. This is a prerequisite for the S-specific NAD(P)H-hydrate dehydratase to allow the repair of both epimers of NAD(P)HX.</text>
</comment>
<dbReference type="PANTHER" id="PTHR12592">
    <property type="entry name" value="ATP-DEPENDENT (S)-NAD(P)H-HYDRATE DEHYDRATASE FAMILY MEMBER"/>
    <property type="match status" value="1"/>
</dbReference>
<dbReference type="PROSITE" id="PS01050">
    <property type="entry name" value="YJEF_C_2"/>
    <property type="match status" value="1"/>
</dbReference>
<evidence type="ECO:0000256" key="18">
    <source>
        <dbReference type="HAMAP-Rule" id="MF_01966"/>
    </source>
</evidence>
<dbReference type="NCBIfam" id="TIGR00197">
    <property type="entry name" value="yjeF_nterm"/>
    <property type="match status" value="1"/>
</dbReference>
<dbReference type="InterPro" id="IPR000631">
    <property type="entry name" value="CARKD"/>
</dbReference>
<dbReference type="AlphaFoldDB" id="A0A1G6SA62"/>
<evidence type="ECO:0000256" key="13">
    <source>
        <dbReference type="ARBA" id="ARBA00023268"/>
    </source>
</evidence>
<dbReference type="InterPro" id="IPR030677">
    <property type="entry name" value="Nnr"/>
</dbReference>
<dbReference type="Pfam" id="PF01256">
    <property type="entry name" value="Carb_kinase"/>
    <property type="match status" value="1"/>
</dbReference>
<dbReference type="GO" id="GO:0110051">
    <property type="term" value="P:metabolite repair"/>
    <property type="evidence" value="ECO:0007669"/>
    <property type="project" value="TreeGrafter"/>
</dbReference>
<feature type="domain" description="YjeF N-terminal" evidence="21">
    <location>
        <begin position="9"/>
        <end position="223"/>
    </location>
</feature>
<dbReference type="Proteomes" id="UP000198995">
    <property type="component" value="Unassembled WGS sequence"/>
</dbReference>
<feature type="binding site" evidence="17">
    <location>
        <begin position="419"/>
        <end position="423"/>
    </location>
    <ligand>
        <name>AMP</name>
        <dbReference type="ChEBI" id="CHEBI:456215"/>
    </ligand>
</feature>
<dbReference type="GO" id="GO:0046872">
    <property type="term" value="F:metal ion binding"/>
    <property type="evidence" value="ECO:0007669"/>
    <property type="project" value="UniProtKB-UniRule"/>
</dbReference>